<comment type="subcellular location">
    <subcellularLocation>
        <location evidence="1">Secreted</location>
    </subcellularLocation>
</comment>
<dbReference type="PANTHER" id="PTHR12824:SF8">
    <property type="entry name" value="GXIVSPLA2, ISOFORM A"/>
    <property type="match status" value="1"/>
</dbReference>
<dbReference type="GO" id="GO:0016042">
    <property type="term" value="P:lipid catabolic process"/>
    <property type="evidence" value="ECO:0007669"/>
    <property type="project" value="InterPro"/>
</dbReference>
<dbReference type="Pfam" id="PF06951">
    <property type="entry name" value="PLA2G12"/>
    <property type="match status" value="1"/>
</dbReference>
<dbReference type="InterPro" id="IPR036444">
    <property type="entry name" value="PLipase_A2_dom_sf"/>
</dbReference>
<evidence type="ECO:0000256" key="2">
    <source>
        <dbReference type="ARBA" id="ARBA00022525"/>
    </source>
</evidence>
<dbReference type="PANTHER" id="PTHR12824">
    <property type="entry name" value="GROUP XII SECRETORY PHOSPHOLIPASE A2 FAMILY MEMBER"/>
    <property type="match status" value="1"/>
</dbReference>
<dbReference type="PhylomeDB" id="E9GMY7"/>
<dbReference type="GO" id="GO:0006644">
    <property type="term" value="P:phospholipid metabolic process"/>
    <property type="evidence" value="ECO:0007669"/>
    <property type="project" value="InterPro"/>
</dbReference>
<sequence length="191" mass="21558">MISTGIIGATFSTLVDFCAYHPKIWESSINLLSQPSSSELKFDCPPGFIAAPNQSHFPTSNGCGADGLKIDVEYLPYKDQELCCNTHDMCYDKCHIISSMEADVHRGQCDKEFKNCLIKICSFKSWQRYLICPFRIVLTNKFWNENCEQPLIDDREKKCEASVEVLYQSVHGWGFSAYLKAQSQACVCVPG</sequence>
<dbReference type="GO" id="GO:0005509">
    <property type="term" value="F:calcium ion binding"/>
    <property type="evidence" value="ECO:0007669"/>
    <property type="project" value="InterPro"/>
</dbReference>
<reference evidence="3 4" key="1">
    <citation type="journal article" date="2011" name="Science">
        <title>The ecoresponsive genome of Daphnia pulex.</title>
        <authorList>
            <person name="Colbourne J.K."/>
            <person name="Pfrender M.E."/>
            <person name="Gilbert D."/>
            <person name="Thomas W.K."/>
            <person name="Tucker A."/>
            <person name="Oakley T.H."/>
            <person name="Tokishita S."/>
            <person name="Aerts A."/>
            <person name="Arnold G.J."/>
            <person name="Basu M.K."/>
            <person name="Bauer D.J."/>
            <person name="Caceres C.E."/>
            <person name="Carmel L."/>
            <person name="Casola C."/>
            <person name="Choi J.H."/>
            <person name="Detter J.C."/>
            <person name="Dong Q."/>
            <person name="Dusheyko S."/>
            <person name="Eads B.D."/>
            <person name="Frohlich T."/>
            <person name="Geiler-Samerotte K.A."/>
            <person name="Gerlach D."/>
            <person name="Hatcher P."/>
            <person name="Jogdeo S."/>
            <person name="Krijgsveld J."/>
            <person name="Kriventseva E.V."/>
            <person name="Kultz D."/>
            <person name="Laforsch C."/>
            <person name="Lindquist E."/>
            <person name="Lopez J."/>
            <person name="Manak J.R."/>
            <person name="Muller J."/>
            <person name="Pangilinan J."/>
            <person name="Patwardhan R.P."/>
            <person name="Pitluck S."/>
            <person name="Pritham E.J."/>
            <person name="Rechtsteiner A."/>
            <person name="Rho M."/>
            <person name="Rogozin I.B."/>
            <person name="Sakarya O."/>
            <person name="Salamov A."/>
            <person name="Schaack S."/>
            <person name="Shapiro H."/>
            <person name="Shiga Y."/>
            <person name="Skalitzky C."/>
            <person name="Smith Z."/>
            <person name="Souvorov A."/>
            <person name="Sung W."/>
            <person name="Tang Z."/>
            <person name="Tsuchiya D."/>
            <person name="Tu H."/>
            <person name="Vos H."/>
            <person name="Wang M."/>
            <person name="Wolf Y.I."/>
            <person name="Yamagata H."/>
            <person name="Yamada T."/>
            <person name="Ye Y."/>
            <person name="Shaw J.R."/>
            <person name="Andrews J."/>
            <person name="Crease T.J."/>
            <person name="Tang H."/>
            <person name="Lucas S.M."/>
            <person name="Robertson H.M."/>
            <person name="Bork P."/>
            <person name="Koonin E.V."/>
            <person name="Zdobnov E.M."/>
            <person name="Grigoriev I.V."/>
            <person name="Lynch M."/>
            <person name="Boore J.L."/>
        </authorList>
    </citation>
    <scope>NUCLEOTIDE SEQUENCE [LARGE SCALE GENOMIC DNA]</scope>
</reference>
<dbReference type="HOGENOM" id="CLU_1422821_0_0_1"/>
<dbReference type="InParanoid" id="E9GMY7"/>
<dbReference type="PROSITE" id="PS00118">
    <property type="entry name" value="PA2_HIS"/>
    <property type="match status" value="1"/>
</dbReference>
<organism evidence="3 4">
    <name type="scientific">Daphnia pulex</name>
    <name type="common">Water flea</name>
    <dbReference type="NCBI Taxonomy" id="6669"/>
    <lineage>
        <taxon>Eukaryota</taxon>
        <taxon>Metazoa</taxon>
        <taxon>Ecdysozoa</taxon>
        <taxon>Arthropoda</taxon>
        <taxon>Crustacea</taxon>
        <taxon>Branchiopoda</taxon>
        <taxon>Diplostraca</taxon>
        <taxon>Cladocera</taxon>
        <taxon>Anomopoda</taxon>
        <taxon>Daphniidae</taxon>
        <taxon>Daphnia</taxon>
    </lineage>
</organism>
<dbReference type="SUPFAM" id="SSF48619">
    <property type="entry name" value="Phospholipase A2, PLA2"/>
    <property type="match status" value="1"/>
</dbReference>
<name>E9GMY7_DAPPU</name>
<evidence type="ECO:0000313" key="3">
    <source>
        <dbReference type="EMBL" id="EFX79176.1"/>
    </source>
</evidence>
<proteinExistence type="predicted"/>
<dbReference type="Gene3D" id="1.20.90.10">
    <property type="entry name" value="Phospholipase A2 domain"/>
    <property type="match status" value="1"/>
</dbReference>
<dbReference type="KEGG" id="dpx:DAPPUDRAFT_225232"/>
<dbReference type="AlphaFoldDB" id="E9GMY7"/>
<dbReference type="GO" id="GO:0005576">
    <property type="term" value="C:extracellular region"/>
    <property type="evidence" value="ECO:0007669"/>
    <property type="project" value="UniProtKB-SubCell"/>
</dbReference>
<evidence type="ECO:0000256" key="1">
    <source>
        <dbReference type="ARBA" id="ARBA00004613"/>
    </source>
</evidence>
<protein>
    <submittedName>
        <fullName evidence="3">Uncharacterized protein</fullName>
    </submittedName>
</protein>
<dbReference type="GO" id="GO:0004623">
    <property type="term" value="F:phospholipase A2 activity"/>
    <property type="evidence" value="ECO:0007669"/>
    <property type="project" value="InterPro"/>
</dbReference>
<dbReference type="OrthoDB" id="3935740at2759"/>
<gene>
    <name evidence="3" type="ORF">DAPPUDRAFT_225232</name>
</gene>
<dbReference type="GO" id="GO:0050482">
    <property type="term" value="P:arachidonate secretion"/>
    <property type="evidence" value="ECO:0007669"/>
    <property type="project" value="InterPro"/>
</dbReference>
<dbReference type="Proteomes" id="UP000000305">
    <property type="component" value="Unassembled WGS sequence"/>
</dbReference>
<keyword evidence="2" id="KW-0964">Secreted</keyword>
<keyword evidence="4" id="KW-1185">Reference proteome</keyword>
<dbReference type="InterPro" id="IPR010711">
    <property type="entry name" value="PLA2G12"/>
</dbReference>
<dbReference type="InterPro" id="IPR033113">
    <property type="entry name" value="PLA2_histidine"/>
</dbReference>
<dbReference type="STRING" id="6669.E9GMY7"/>
<accession>E9GMY7</accession>
<dbReference type="EMBL" id="GL732553">
    <property type="protein sequence ID" value="EFX79176.1"/>
    <property type="molecule type" value="Genomic_DNA"/>
</dbReference>
<evidence type="ECO:0000313" key="4">
    <source>
        <dbReference type="Proteomes" id="UP000000305"/>
    </source>
</evidence>